<name>A0A841FWN8_9ACTN</name>
<accession>A0A841FWN8</accession>
<organism evidence="1 2">
    <name type="scientific">Phytomonospora endophytica</name>
    <dbReference type="NCBI Taxonomy" id="714109"/>
    <lineage>
        <taxon>Bacteria</taxon>
        <taxon>Bacillati</taxon>
        <taxon>Actinomycetota</taxon>
        <taxon>Actinomycetes</taxon>
        <taxon>Micromonosporales</taxon>
        <taxon>Micromonosporaceae</taxon>
        <taxon>Phytomonospora</taxon>
    </lineage>
</organism>
<proteinExistence type="predicted"/>
<reference evidence="1 2" key="1">
    <citation type="submission" date="2020-08" db="EMBL/GenBank/DDBJ databases">
        <title>Genomic Encyclopedia of Type Strains, Phase IV (KMG-IV): sequencing the most valuable type-strain genomes for metagenomic binning, comparative biology and taxonomic classification.</title>
        <authorList>
            <person name="Goeker M."/>
        </authorList>
    </citation>
    <scope>NUCLEOTIDE SEQUENCE [LARGE SCALE GENOMIC DNA]</scope>
    <source>
        <strain evidence="1 2">YIM 65646</strain>
    </source>
</reference>
<evidence type="ECO:0000313" key="1">
    <source>
        <dbReference type="EMBL" id="MBB6036390.1"/>
    </source>
</evidence>
<comment type="caution">
    <text evidence="1">The sequence shown here is derived from an EMBL/GenBank/DDBJ whole genome shotgun (WGS) entry which is preliminary data.</text>
</comment>
<dbReference type="RefSeq" id="WP_184789246.1">
    <property type="nucleotide sequence ID" value="NZ_BONT01000028.1"/>
</dbReference>
<protein>
    <submittedName>
        <fullName evidence="1">Uncharacterized protein</fullName>
    </submittedName>
</protein>
<dbReference type="EMBL" id="JACHGT010000009">
    <property type="protein sequence ID" value="MBB6036390.1"/>
    <property type="molecule type" value="Genomic_DNA"/>
</dbReference>
<keyword evidence="2" id="KW-1185">Reference proteome</keyword>
<dbReference type="Proteomes" id="UP000548476">
    <property type="component" value="Unassembled WGS sequence"/>
</dbReference>
<sequence>MSASTDEEIVAAIRPILAMTAQRDVHAEVAERLRYTTDPGGLAERDRNGERMAELDREICLASIEALSGIGMWHAAGMIRDALDAHDADMAANDS</sequence>
<dbReference type="AlphaFoldDB" id="A0A841FWN8"/>
<evidence type="ECO:0000313" key="2">
    <source>
        <dbReference type="Proteomes" id="UP000548476"/>
    </source>
</evidence>
<gene>
    <name evidence="1" type="ORF">HNR73_004261</name>
</gene>